<protein>
    <submittedName>
        <fullName evidence="1">Uncharacterized protein</fullName>
    </submittedName>
</protein>
<sequence>MTYAQLVMIHYYKNKQDSKSQWTAIDDRLRILQASSKEFQQVCSHAQLVMDKDDQLFPNKRHITQINKDEFTVPTLDDVQATMAAGNVANHSA</sequence>
<dbReference type="GeneID" id="10534888"/>
<organism evidence="1 2">
    <name type="scientific">Puccinia graminis f. sp. tritici (strain CRL 75-36-700-3 / race SCCL)</name>
    <name type="common">Black stem rust fungus</name>
    <dbReference type="NCBI Taxonomy" id="418459"/>
    <lineage>
        <taxon>Eukaryota</taxon>
        <taxon>Fungi</taxon>
        <taxon>Dikarya</taxon>
        <taxon>Basidiomycota</taxon>
        <taxon>Pucciniomycotina</taxon>
        <taxon>Pucciniomycetes</taxon>
        <taxon>Pucciniales</taxon>
        <taxon>Pucciniaceae</taxon>
        <taxon>Puccinia</taxon>
    </lineage>
</organism>
<dbReference type="EMBL" id="DS178309">
    <property type="protein sequence ID" value="EFP87909.2"/>
    <property type="molecule type" value="Genomic_DNA"/>
</dbReference>
<name>E3KUD4_PUCGT</name>
<dbReference type="RefSeq" id="XP_003332328.2">
    <property type="nucleotide sequence ID" value="XM_003332280.2"/>
</dbReference>
<dbReference type="HOGENOM" id="CLU_163527_0_0_1"/>
<accession>E3KUD4</accession>
<evidence type="ECO:0000313" key="1">
    <source>
        <dbReference type="EMBL" id="EFP87909.2"/>
    </source>
</evidence>
<dbReference type="VEuPathDB" id="FungiDB:PGTG_14624"/>
<dbReference type="KEGG" id="pgr:PGTG_14624"/>
<evidence type="ECO:0000313" key="2">
    <source>
        <dbReference type="Proteomes" id="UP000008783"/>
    </source>
</evidence>
<dbReference type="InParanoid" id="E3KUD4"/>
<reference evidence="2" key="2">
    <citation type="journal article" date="2011" name="Proc. Natl. Acad. Sci. U.S.A.">
        <title>Obligate biotrophy features unraveled by the genomic analysis of rust fungi.</title>
        <authorList>
            <person name="Duplessis S."/>
            <person name="Cuomo C.A."/>
            <person name="Lin Y.-C."/>
            <person name="Aerts A."/>
            <person name="Tisserant E."/>
            <person name="Veneault-Fourrey C."/>
            <person name="Joly D.L."/>
            <person name="Hacquard S."/>
            <person name="Amselem J."/>
            <person name="Cantarel B.L."/>
            <person name="Chiu R."/>
            <person name="Coutinho P.M."/>
            <person name="Feau N."/>
            <person name="Field M."/>
            <person name="Frey P."/>
            <person name="Gelhaye E."/>
            <person name="Goldberg J."/>
            <person name="Grabherr M.G."/>
            <person name="Kodira C.D."/>
            <person name="Kohler A."/>
            <person name="Kuees U."/>
            <person name="Lindquist E.A."/>
            <person name="Lucas S.M."/>
            <person name="Mago R."/>
            <person name="Mauceli E."/>
            <person name="Morin E."/>
            <person name="Murat C."/>
            <person name="Pangilinan J.L."/>
            <person name="Park R."/>
            <person name="Pearson M."/>
            <person name="Quesneville H."/>
            <person name="Rouhier N."/>
            <person name="Sakthikumar S."/>
            <person name="Salamov A.A."/>
            <person name="Schmutz J."/>
            <person name="Selles B."/>
            <person name="Shapiro H."/>
            <person name="Tanguay P."/>
            <person name="Tuskan G.A."/>
            <person name="Henrissat B."/>
            <person name="Van de Peer Y."/>
            <person name="Rouze P."/>
            <person name="Ellis J.G."/>
            <person name="Dodds P.N."/>
            <person name="Schein J.E."/>
            <person name="Zhong S."/>
            <person name="Hamelin R.C."/>
            <person name="Grigoriev I.V."/>
            <person name="Szabo L.J."/>
            <person name="Martin F."/>
        </authorList>
    </citation>
    <scope>NUCLEOTIDE SEQUENCE [LARGE SCALE GENOMIC DNA]</scope>
    <source>
        <strain evidence="2">CRL 75-36-700-3 / race SCCL</strain>
    </source>
</reference>
<dbReference type="Proteomes" id="UP000008783">
    <property type="component" value="Unassembled WGS sequence"/>
</dbReference>
<keyword evidence="2" id="KW-1185">Reference proteome</keyword>
<proteinExistence type="predicted"/>
<reference key="1">
    <citation type="submission" date="2007-01" db="EMBL/GenBank/DDBJ databases">
        <title>The Genome Sequence of Puccinia graminis f. sp. tritici Strain CRL 75-36-700-3.</title>
        <authorList>
            <consortium name="The Broad Institute Genome Sequencing Platform"/>
            <person name="Birren B."/>
            <person name="Lander E."/>
            <person name="Galagan J."/>
            <person name="Nusbaum C."/>
            <person name="Devon K."/>
            <person name="Cuomo C."/>
            <person name="Jaffe D."/>
            <person name="Butler J."/>
            <person name="Alvarez P."/>
            <person name="Gnerre S."/>
            <person name="Grabherr M."/>
            <person name="Mauceli E."/>
            <person name="Brockman W."/>
            <person name="Young S."/>
            <person name="LaButti K."/>
            <person name="Sykes S."/>
            <person name="DeCaprio D."/>
            <person name="Crawford M."/>
            <person name="Koehrsen M."/>
            <person name="Engels R."/>
            <person name="Montgomery P."/>
            <person name="Pearson M."/>
            <person name="Howarth C."/>
            <person name="Larson L."/>
            <person name="White J."/>
            <person name="Zeng Q."/>
            <person name="Kodira C."/>
            <person name="Yandava C."/>
            <person name="Alvarado L."/>
            <person name="O'Leary S."/>
            <person name="Szabo L."/>
            <person name="Dean R."/>
            <person name="Schein J."/>
        </authorList>
    </citation>
    <scope>NUCLEOTIDE SEQUENCE</scope>
    <source>
        <strain>CRL 75-36-700-3</strain>
    </source>
</reference>
<gene>
    <name evidence="1" type="ORF">PGTG_14624</name>
</gene>
<dbReference type="AlphaFoldDB" id="E3KUD4"/>